<dbReference type="PROSITE" id="PS00211">
    <property type="entry name" value="ABC_TRANSPORTER_1"/>
    <property type="match status" value="1"/>
</dbReference>
<dbReference type="PANTHER" id="PTHR24221:SF654">
    <property type="entry name" value="ATP-BINDING CASSETTE SUB-FAMILY B MEMBER 6"/>
    <property type="match status" value="1"/>
</dbReference>
<dbReference type="SUPFAM" id="SSF90123">
    <property type="entry name" value="ABC transporter transmembrane region"/>
    <property type="match status" value="1"/>
</dbReference>
<dbReference type="GO" id="GO:0005524">
    <property type="term" value="F:ATP binding"/>
    <property type="evidence" value="ECO:0007669"/>
    <property type="project" value="UniProtKB-KW"/>
</dbReference>
<dbReference type="InterPro" id="IPR036640">
    <property type="entry name" value="ABC1_TM_sf"/>
</dbReference>
<dbReference type="SUPFAM" id="SSF52540">
    <property type="entry name" value="P-loop containing nucleoside triphosphate hydrolases"/>
    <property type="match status" value="1"/>
</dbReference>
<feature type="transmembrane region" description="Helical" evidence="11">
    <location>
        <begin position="267"/>
        <end position="288"/>
    </location>
</feature>
<dbReference type="GO" id="GO:0016887">
    <property type="term" value="F:ATP hydrolysis activity"/>
    <property type="evidence" value="ECO:0007669"/>
    <property type="project" value="InterPro"/>
</dbReference>
<evidence type="ECO:0000256" key="4">
    <source>
        <dbReference type="ARBA" id="ARBA00022519"/>
    </source>
</evidence>
<evidence type="ECO:0000256" key="2">
    <source>
        <dbReference type="ARBA" id="ARBA00022448"/>
    </source>
</evidence>
<dbReference type="PROSITE" id="PS50929">
    <property type="entry name" value="ABC_TM1F"/>
    <property type="match status" value="1"/>
</dbReference>
<keyword evidence="6" id="KW-0547">Nucleotide-binding</keyword>
<dbReference type="Gene3D" id="3.40.50.300">
    <property type="entry name" value="P-loop containing nucleotide triphosphate hydrolases"/>
    <property type="match status" value="1"/>
</dbReference>
<dbReference type="InterPro" id="IPR011527">
    <property type="entry name" value="ABC1_TM_dom"/>
</dbReference>
<evidence type="ECO:0000256" key="6">
    <source>
        <dbReference type="ARBA" id="ARBA00022741"/>
    </source>
</evidence>
<evidence type="ECO:0000259" key="12">
    <source>
        <dbReference type="PROSITE" id="PS50893"/>
    </source>
</evidence>
<feature type="transmembrane region" description="Helical" evidence="11">
    <location>
        <begin position="152"/>
        <end position="170"/>
    </location>
</feature>
<feature type="domain" description="ABC transmembrane type-1" evidence="13">
    <location>
        <begin position="12"/>
        <end position="296"/>
    </location>
</feature>
<evidence type="ECO:0000313" key="14">
    <source>
        <dbReference type="EMBL" id="APU15348.1"/>
    </source>
</evidence>
<evidence type="ECO:0000256" key="7">
    <source>
        <dbReference type="ARBA" id="ARBA00022840"/>
    </source>
</evidence>
<evidence type="ECO:0000256" key="9">
    <source>
        <dbReference type="ARBA" id="ARBA00023136"/>
    </source>
</evidence>
<keyword evidence="3" id="KW-1003">Cell membrane</keyword>
<evidence type="ECO:0000256" key="8">
    <source>
        <dbReference type="ARBA" id="ARBA00022989"/>
    </source>
</evidence>
<evidence type="ECO:0000259" key="13">
    <source>
        <dbReference type="PROSITE" id="PS50929"/>
    </source>
</evidence>
<proteinExistence type="inferred from homology"/>
<keyword evidence="7" id="KW-0067">ATP-binding</keyword>
<feature type="transmembrane region" description="Helical" evidence="11">
    <location>
        <begin position="51"/>
        <end position="72"/>
    </location>
</feature>
<reference evidence="15" key="1">
    <citation type="submission" date="2016-06" db="EMBL/GenBank/DDBJ databases">
        <title>Complete genome sequence of Actinoalloteichus fjordicus DSM 46855 (=ADI127-17), type strain of the new species Actinoalloteichus fjordicus.</title>
        <authorList>
            <person name="Ruckert C."/>
            <person name="Nouioui I."/>
            <person name="Willmese J."/>
            <person name="van Wezel G."/>
            <person name="Klenk H.-P."/>
            <person name="Kalinowski J."/>
            <person name="Zotchev S.B."/>
        </authorList>
    </citation>
    <scope>NUCLEOTIDE SEQUENCE [LARGE SCALE GENOMIC DNA]</scope>
    <source>
        <strain evidence="15">ADI127-7</strain>
    </source>
</reference>
<dbReference type="SMART" id="SM00382">
    <property type="entry name" value="AAA"/>
    <property type="match status" value="1"/>
</dbReference>
<evidence type="ECO:0000256" key="1">
    <source>
        <dbReference type="ARBA" id="ARBA00004429"/>
    </source>
</evidence>
<dbReference type="PROSITE" id="PS50893">
    <property type="entry name" value="ABC_TRANSPORTER_2"/>
    <property type="match status" value="1"/>
</dbReference>
<feature type="transmembrane region" description="Helical" evidence="11">
    <location>
        <begin position="241"/>
        <end position="261"/>
    </location>
</feature>
<sequence length="576" mass="61202">MTLLRTIRGALATAMMLQALAAVLAVIPLIMVSEIGRALLGQRSDTDVWPLAVIGVAATGTALVLASAANLVSHLADNRLQHTLRTGMAERLSRVPLGRLAARGSSRLGKVLHDDVHSLHHLVAHALLDVVSVVVTPLTAMAYLLLIDWRMALISMIPLVLGIVLFARAMGGSADQFAEYGRAQQEINSGVSEFVDGIAVVKTFGEHRRAHRRFLAAADAFHDFFSTWAGRTTTITTASQLVVSAPAVLILVMSTGTVMVIAGWMPAAAIVSFALLAPPLAAPMATIGTRLQNLRGGMAAAQAVNEVLTEPLLSQPAQPRQPEGIGVRIEDVGFSYDADSDEVLRGVNLELRPGTVTALVGPSGAGKSTLAMLVARFFDVTKGSITLGGTDVRALDSTTLYRNVGFVFQDVALLRMSVLENIRLGRPEATEDEVRAAAEAARIHERILAAPRGYDSVIGTELRLSGGEAQRLSIARALLADTPLLILDEATALADPHAEAQIQDALSALTARRTLLVIAHRLATITQADQILVLDGGRVVERGSHEELLSTRGRYARMWQAQLAPASAAPEEELSA</sequence>
<dbReference type="InterPro" id="IPR003439">
    <property type="entry name" value="ABC_transporter-like_ATP-bd"/>
</dbReference>
<keyword evidence="15" id="KW-1185">Reference proteome</keyword>
<gene>
    <name evidence="14" type="ORF">UA74_16590</name>
</gene>
<dbReference type="InterPro" id="IPR027417">
    <property type="entry name" value="P-loop_NTPase"/>
</dbReference>
<keyword evidence="8 11" id="KW-1133">Transmembrane helix</keyword>
<evidence type="ECO:0000256" key="10">
    <source>
        <dbReference type="ARBA" id="ARBA00023455"/>
    </source>
</evidence>
<name>A0AAC9LCB9_9PSEU</name>
<dbReference type="Proteomes" id="UP000185511">
    <property type="component" value="Chromosome"/>
</dbReference>
<evidence type="ECO:0000256" key="5">
    <source>
        <dbReference type="ARBA" id="ARBA00022692"/>
    </source>
</evidence>
<dbReference type="GO" id="GO:0005886">
    <property type="term" value="C:plasma membrane"/>
    <property type="evidence" value="ECO:0007669"/>
    <property type="project" value="UniProtKB-SubCell"/>
</dbReference>
<evidence type="ECO:0000256" key="11">
    <source>
        <dbReference type="SAM" id="Phobius"/>
    </source>
</evidence>
<keyword evidence="9 11" id="KW-0472">Membrane</keyword>
<protein>
    <submittedName>
        <fullName evidence="14">ABC-type multidrug transport system, ATPase and permease component</fullName>
    </submittedName>
</protein>
<dbReference type="GO" id="GO:0034040">
    <property type="term" value="F:ATPase-coupled lipid transmembrane transporter activity"/>
    <property type="evidence" value="ECO:0007669"/>
    <property type="project" value="TreeGrafter"/>
</dbReference>
<comment type="similarity">
    <text evidence="10">Belongs to the ABC transporter superfamily. Siderophore-Fe(3+) uptake transporter (SIUT) (TC 3.A.1.21) family.</text>
</comment>
<dbReference type="GO" id="GO:0140359">
    <property type="term" value="F:ABC-type transporter activity"/>
    <property type="evidence" value="ECO:0007669"/>
    <property type="project" value="InterPro"/>
</dbReference>
<dbReference type="Gene3D" id="1.20.1560.10">
    <property type="entry name" value="ABC transporter type 1, transmembrane domain"/>
    <property type="match status" value="1"/>
</dbReference>
<dbReference type="RefSeq" id="WP_075764835.1">
    <property type="nucleotide sequence ID" value="NZ_CP016076.1"/>
</dbReference>
<feature type="domain" description="ABC transporter" evidence="12">
    <location>
        <begin position="327"/>
        <end position="561"/>
    </location>
</feature>
<keyword evidence="5 11" id="KW-0812">Transmembrane</keyword>
<dbReference type="KEGG" id="acad:UA74_16590"/>
<evidence type="ECO:0000256" key="3">
    <source>
        <dbReference type="ARBA" id="ARBA00022475"/>
    </source>
</evidence>
<accession>A0AAC9LCB9</accession>
<dbReference type="EMBL" id="CP016076">
    <property type="protein sequence ID" value="APU15348.1"/>
    <property type="molecule type" value="Genomic_DNA"/>
</dbReference>
<dbReference type="FunFam" id="3.40.50.300:FF:000221">
    <property type="entry name" value="Multidrug ABC transporter ATP-binding protein"/>
    <property type="match status" value="1"/>
</dbReference>
<keyword evidence="4" id="KW-0997">Cell inner membrane</keyword>
<organism evidence="14 15">
    <name type="scientific">Actinoalloteichus fjordicus</name>
    <dbReference type="NCBI Taxonomy" id="1612552"/>
    <lineage>
        <taxon>Bacteria</taxon>
        <taxon>Bacillati</taxon>
        <taxon>Actinomycetota</taxon>
        <taxon>Actinomycetes</taxon>
        <taxon>Pseudonocardiales</taxon>
        <taxon>Pseudonocardiaceae</taxon>
        <taxon>Actinoalloteichus</taxon>
    </lineage>
</organism>
<dbReference type="Pfam" id="PF00005">
    <property type="entry name" value="ABC_tran"/>
    <property type="match status" value="1"/>
</dbReference>
<dbReference type="AlphaFoldDB" id="A0AAC9LCB9"/>
<keyword evidence="2" id="KW-0813">Transport</keyword>
<dbReference type="InterPro" id="IPR003593">
    <property type="entry name" value="AAA+_ATPase"/>
</dbReference>
<dbReference type="Pfam" id="PF00664">
    <property type="entry name" value="ABC_membrane"/>
    <property type="match status" value="1"/>
</dbReference>
<feature type="transmembrane region" description="Helical" evidence="11">
    <location>
        <begin position="12"/>
        <end position="31"/>
    </location>
</feature>
<comment type="subcellular location">
    <subcellularLocation>
        <location evidence="1">Cell inner membrane</location>
        <topology evidence="1">Multi-pass membrane protein</topology>
    </subcellularLocation>
</comment>
<dbReference type="InterPro" id="IPR039421">
    <property type="entry name" value="Type_1_exporter"/>
</dbReference>
<feature type="transmembrane region" description="Helical" evidence="11">
    <location>
        <begin position="126"/>
        <end position="146"/>
    </location>
</feature>
<dbReference type="PANTHER" id="PTHR24221">
    <property type="entry name" value="ATP-BINDING CASSETTE SUB-FAMILY B"/>
    <property type="match status" value="1"/>
</dbReference>
<evidence type="ECO:0000313" key="15">
    <source>
        <dbReference type="Proteomes" id="UP000185511"/>
    </source>
</evidence>
<dbReference type="InterPro" id="IPR017871">
    <property type="entry name" value="ABC_transporter-like_CS"/>
</dbReference>